<keyword evidence="4 7" id="KW-0812">Transmembrane</keyword>
<sequence length="436" mass="48189">MTRDLLLINFAMVIILAFVLFCLVFKFQDAKFSFLNLFRHRRRSFSTIAAIILGGVSIFLYGGFIDYSFWILKEQTIRTNIGHVQIYNPDYFETSNKSQSLIDDYASLKNEMLADKSLSEHIATISGQLEFSGVLSQYEKETSSYFSGLGVEPLPALKLGSFDKLITGSDLSRIKTDQVTMGSGLAKTLNAQYGDWLDIMVVNAHGGQGAISLKLRGVFSSGIKDYDDAAMKMPLATAQQLMGTEGVSKILVLLKTDDVAAFTTKLRKFIADKKLPLIVKEWKEVSPFYQQVEDLLSGIYFFIKLLVAVIVVFMIGNSLTMNIVERTREITTLRAIGLKSRHVTRLFLLEGIFIGVIGAVGSLAMGLAFSYIINLHGIAMPPSPGQSQGYTAFIKTSNPNIIWITFVLPVLTASVASILPSLRAAKLNLSDAFKFS</sequence>
<dbReference type="RefSeq" id="WP_342321197.1">
    <property type="nucleotide sequence ID" value="NZ_CP151800.1"/>
</dbReference>
<dbReference type="InterPro" id="IPR003838">
    <property type="entry name" value="ABC3_permease_C"/>
</dbReference>
<keyword evidence="3" id="KW-1003">Cell membrane</keyword>
<comment type="similarity">
    <text evidence="2">Belongs to the ABC-4 integral membrane protein family. LolC/E subfamily.</text>
</comment>
<feature type="domain" description="MacB-like periplasmic core" evidence="9">
    <location>
        <begin position="44"/>
        <end position="267"/>
    </location>
</feature>
<proteinExistence type="inferred from homology"/>
<evidence type="ECO:0000256" key="1">
    <source>
        <dbReference type="ARBA" id="ARBA00004651"/>
    </source>
</evidence>
<keyword evidence="11" id="KW-1185">Reference proteome</keyword>
<dbReference type="Proteomes" id="UP001466893">
    <property type="component" value="Chromosome"/>
</dbReference>
<evidence type="ECO:0000313" key="10">
    <source>
        <dbReference type="EMBL" id="WZV96771.1"/>
    </source>
</evidence>
<dbReference type="PANTHER" id="PTHR30489:SF0">
    <property type="entry name" value="LIPOPROTEIN-RELEASING SYSTEM TRANSMEMBRANE PROTEIN LOLE"/>
    <property type="match status" value="1"/>
</dbReference>
<evidence type="ECO:0000256" key="2">
    <source>
        <dbReference type="ARBA" id="ARBA00005236"/>
    </source>
</evidence>
<feature type="transmembrane region" description="Helical" evidence="7">
    <location>
        <begin position="401"/>
        <end position="419"/>
    </location>
</feature>
<dbReference type="Pfam" id="PF02687">
    <property type="entry name" value="FtsX"/>
    <property type="match status" value="1"/>
</dbReference>
<dbReference type="InterPro" id="IPR025857">
    <property type="entry name" value="MacB_PCD"/>
</dbReference>
<feature type="domain" description="ABC3 transporter permease C-terminal" evidence="8">
    <location>
        <begin position="302"/>
        <end position="428"/>
    </location>
</feature>
<evidence type="ECO:0000256" key="5">
    <source>
        <dbReference type="ARBA" id="ARBA00022989"/>
    </source>
</evidence>
<organism evidence="10 11">
    <name type="scientific">Kosakonia calanthes</name>
    <dbReference type="NCBI Taxonomy" id="3139408"/>
    <lineage>
        <taxon>Bacteria</taxon>
        <taxon>Pseudomonadati</taxon>
        <taxon>Pseudomonadota</taxon>
        <taxon>Gammaproteobacteria</taxon>
        <taxon>Enterobacterales</taxon>
        <taxon>Enterobacteriaceae</taxon>
        <taxon>Kosakonia</taxon>
    </lineage>
</organism>
<keyword evidence="6 7" id="KW-0472">Membrane</keyword>
<feature type="transmembrane region" description="Helical" evidence="7">
    <location>
        <begin position="299"/>
        <end position="325"/>
    </location>
</feature>
<feature type="transmembrane region" description="Helical" evidence="7">
    <location>
        <begin position="48"/>
        <end position="70"/>
    </location>
</feature>
<evidence type="ECO:0000256" key="6">
    <source>
        <dbReference type="ARBA" id="ARBA00023136"/>
    </source>
</evidence>
<dbReference type="EMBL" id="CP151800">
    <property type="protein sequence ID" value="WZV96771.1"/>
    <property type="molecule type" value="Genomic_DNA"/>
</dbReference>
<reference evidence="10 11" key="1">
    <citation type="submission" date="2024-04" db="EMBL/GenBank/DDBJ databases">
        <title>Kosakonia calanthae sp. nov., a halophilic bacterium isolated from leaves of Calanthe tiplacata.</title>
        <authorList>
            <person name="Wu P."/>
        </authorList>
    </citation>
    <scope>NUCLEOTIDE SEQUENCE [LARGE SCALE GENOMIC DNA]</scope>
    <source>
        <strain evidence="10 11">BYX6</strain>
    </source>
</reference>
<dbReference type="InterPro" id="IPR051447">
    <property type="entry name" value="Lipoprotein-release_system"/>
</dbReference>
<dbReference type="Pfam" id="PF12704">
    <property type="entry name" value="MacB_PCD"/>
    <property type="match status" value="1"/>
</dbReference>
<dbReference type="PANTHER" id="PTHR30489">
    <property type="entry name" value="LIPOPROTEIN-RELEASING SYSTEM TRANSMEMBRANE PROTEIN LOLE"/>
    <property type="match status" value="1"/>
</dbReference>
<evidence type="ECO:0000313" key="11">
    <source>
        <dbReference type="Proteomes" id="UP001466893"/>
    </source>
</evidence>
<gene>
    <name evidence="10" type="ORF">AAEY27_13880</name>
</gene>
<evidence type="ECO:0000256" key="7">
    <source>
        <dbReference type="SAM" id="Phobius"/>
    </source>
</evidence>
<name>A0ABZ3B6E6_9ENTR</name>
<keyword evidence="5 7" id="KW-1133">Transmembrane helix</keyword>
<evidence type="ECO:0000259" key="9">
    <source>
        <dbReference type="Pfam" id="PF12704"/>
    </source>
</evidence>
<feature type="transmembrane region" description="Helical" evidence="7">
    <location>
        <begin position="6"/>
        <end position="27"/>
    </location>
</feature>
<evidence type="ECO:0000259" key="8">
    <source>
        <dbReference type="Pfam" id="PF02687"/>
    </source>
</evidence>
<evidence type="ECO:0000256" key="4">
    <source>
        <dbReference type="ARBA" id="ARBA00022692"/>
    </source>
</evidence>
<comment type="subcellular location">
    <subcellularLocation>
        <location evidence="1">Cell membrane</location>
        <topology evidence="1">Multi-pass membrane protein</topology>
    </subcellularLocation>
</comment>
<feature type="transmembrane region" description="Helical" evidence="7">
    <location>
        <begin position="346"/>
        <end position="373"/>
    </location>
</feature>
<accession>A0ABZ3B6E6</accession>
<protein>
    <submittedName>
        <fullName evidence="10">ABC transporter permease</fullName>
    </submittedName>
</protein>
<evidence type="ECO:0000256" key="3">
    <source>
        <dbReference type="ARBA" id="ARBA00022475"/>
    </source>
</evidence>